<keyword evidence="3" id="KW-1185">Reference proteome</keyword>
<evidence type="ECO:0000313" key="3">
    <source>
        <dbReference type="Proteomes" id="UP000488936"/>
    </source>
</evidence>
<accession>A0A7K1GMR3</accession>
<sequence>MGWFTIKDRNWEIKSSWLILLGLFFPFVIPPIAMLHMGILGKIRSLLYGSFLWLALYIGVYSYYIIAGDDSIFKLLSFTVFLCAAVITAMYFRLYLQRLHLRSIINLRWDTSYDYKDFIRRKEISEILSISDFIVSLNKWKGLVKNNEIKGYIAKMIYITKEISNKNNQFVSELFLERHAFSIENILQQYYQIEISKLDNVVMNKAEEKLRFTLKQASTAFENELLEKVKYSKMQIEAESTAYLEDMKSRGLL</sequence>
<name>A0A7K1GMR3_9FLAO</name>
<evidence type="ECO:0000313" key="2">
    <source>
        <dbReference type="EMBL" id="MTH30202.1"/>
    </source>
</evidence>
<dbReference type="EMBL" id="WMJY01000020">
    <property type="protein sequence ID" value="MTH30202.1"/>
    <property type="molecule type" value="Genomic_DNA"/>
</dbReference>
<keyword evidence="1" id="KW-1133">Transmembrane helix</keyword>
<dbReference type="AlphaFoldDB" id="A0A7K1GMR3"/>
<dbReference type="Proteomes" id="UP000488936">
    <property type="component" value="Unassembled WGS sequence"/>
</dbReference>
<proteinExistence type="predicted"/>
<keyword evidence="1" id="KW-0472">Membrane</keyword>
<feature type="transmembrane region" description="Helical" evidence="1">
    <location>
        <begin position="17"/>
        <end position="39"/>
    </location>
</feature>
<dbReference type="RefSeq" id="WP_155036186.1">
    <property type="nucleotide sequence ID" value="NZ_JAYMMG010000023.1"/>
</dbReference>
<feature type="transmembrane region" description="Helical" evidence="1">
    <location>
        <begin position="46"/>
        <end position="66"/>
    </location>
</feature>
<evidence type="ECO:0000256" key="1">
    <source>
        <dbReference type="SAM" id="Phobius"/>
    </source>
</evidence>
<feature type="transmembrane region" description="Helical" evidence="1">
    <location>
        <begin position="72"/>
        <end position="92"/>
    </location>
</feature>
<keyword evidence="1" id="KW-0812">Transmembrane</keyword>
<organism evidence="2 3">
    <name type="scientific">Myroides pelagicus</name>
    <dbReference type="NCBI Taxonomy" id="270914"/>
    <lineage>
        <taxon>Bacteria</taxon>
        <taxon>Pseudomonadati</taxon>
        <taxon>Bacteroidota</taxon>
        <taxon>Flavobacteriia</taxon>
        <taxon>Flavobacteriales</taxon>
        <taxon>Flavobacteriaceae</taxon>
        <taxon>Myroides</taxon>
    </lineage>
</organism>
<protein>
    <submittedName>
        <fullName evidence="2">Uncharacterized protein</fullName>
    </submittedName>
</protein>
<gene>
    <name evidence="2" type="ORF">GJV77_09850</name>
</gene>
<dbReference type="OrthoDB" id="713022at2"/>
<comment type="caution">
    <text evidence="2">The sequence shown here is derived from an EMBL/GenBank/DDBJ whole genome shotgun (WGS) entry which is preliminary data.</text>
</comment>
<reference evidence="2 3" key="1">
    <citation type="journal article" date="2006" name="Int. J. Syst. Evol. Microbiol.">
        <title>Myroides pelagicus sp. nov., isolated from seawater in Thailand.</title>
        <authorList>
            <person name="Yoon J."/>
            <person name="Maneerat S."/>
            <person name="Kawai F."/>
            <person name="Yokota A."/>
        </authorList>
    </citation>
    <scope>NUCLEOTIDE SEQUENCE [LARGE SCALE GENOMIC DNA]</scope>
    <source>
        <strain evidence="2 3">SM1T</strain>
    </source>
</reference>